<dbReference type="AlphaFoldDB" id="A0A4P6HGG8"/>
<dbReference type="InterPro" id="IPR031107">
    <property type="entry name" value="Small_HSP"/>
</dbReference>
<proteinExistence type="inferred from homology"/>
<dbReference type="InterPro" id="IPR008978">
    <property type="entry name" value="HSP20-like_chaperone"/>
</dbReference>
<name>A0A4P6HGG8_9BACT</name>
<evidence type="ECO:0000256" key="1">
    <source>
        <dbReference type="PROSITE-ProRule" id="PRU00285"/>
    </source>
</evidence>
<sequence length="143" mass="16123">MAKLHWTPWMALAEIEGRTECGLDQIAQGSRDCAPVWQPAADLVETEDAFRVTLELPGVAREDVAVEVRGRELVIQGLRRFEKDCRGEVYHALERSYGPFARVFELPKGVSRADVTAVMKDGLLDVRLPKLGPERLRRRIPIS</sequence>
<protein>
    <submittedName>
        <fullName evidence="4">Heat-shock protein Hsp20</fullName>
    </submittedName>
</protein>
<dbReference type="RefSeq" id="WP_129349308.1">
    <property type="nucleotide sequence ID" value="NZ_CP026538.1"/>
</dbReference>
<dbReference type="OrthoDB" id="9811615at2"/>
<dbReference type="SUPFAM" id="SSF49764">
    <property type="entry name" value="HSP20-like chaperones"/>
    <property type="match status" value="1"/>
</dbReference>
<dbReference type="InterPro" id="IPR002068">
    <property type="entry name" value="A-crystallin/Hsp20_dom"/>
</dbReference>
<comment type="similarity">
    <text evidence="1 2">Belongs to the small heat shock protein (HSP20) family.</text>
</comment>
<keyword evidence="5" id="KW-1185">Reference proteome</keyword>
<accession>A0A4P6HGG8</accession>
<organism evidence="4 5">
    <name type="scientific">Solidesulfovibrio carbinolicus</name>
    <dbReference type="NCBI Taxonomy" id="296842"/>
    <lineage>
        <taxon>Bacteria</taxon>
        <taxon>Pseudomonadati</taxon>
        <taxon>Thermodesulfobacteriota</taxon>
        <taxon>Desulfovibrionia</taxon>
        <taxon>Desulfovibrionales</taxon>
        <taxon>Desulfovibrionaceae</taxon>
        <taxon>Solidesulfovibrio</taxon>
    </lineage>
</organism>
<dbReference type="Gene3D" id="2.60.40.790">
    <property type="match status" value="1"/>
</dbReference>
<evidence type="ECO:0000313" key="4">
    <source>
        <dbReference type="EMBL" id="QAZ66231.1"/>
    </source>
</evidence>
<evidence type="ECO:0000259" key="3">
    <source>
        <dbReference type="PROSITE" id="PS01031"/>
    </source>
</evidence>
<feature type="domain" description="SHSP" evidence="3">
    <location>
        <begin position="31"/>
        <end position="143"/>
    </location>
</feature>
<dbReference type="Proteomes" id="UP000293296">
    <property type="component" value="Chromosome"/>
</dbReference>
<dbReference type="PROSITE" id="PS01031">
    <property type="entry name" value="SHSP"/>
    <property type="match status" value="1"/>
</dbReference>
<gene>
    <name evidence="4" type="ORF">C3Y92_02840</name>
</gene>
<dbReference type="Pfam" id="PF00011">
    <property type="entry name" value="HSP20"/>
    <property type="match status" value="1"/>
</dbReference>
<evidence type="ECO:0000313" key="5">
    <source>
        <dbReference type="Proteomes" id="UP000293296"/>
    </source>
</evidence>
<dbReference type="KEGG" id="dcb:C3Y92_02840"/>
<dbReference type="PANTHER" id="PTHR11527">
    <property type="entry name" value="HEAT-SHOCK PROTEIN 20 FAMILY MEMBER"/>
    <property type="match status" value="1"/>
</dbReference>
<reference evidence="4 5" key="1">
    <citation type="submission" date="2018-02" db="EMBL/GenBank/DDBJ databases">
        <title>Genome sequence of Desulfovibrio carbinolicus DSM 3852.</title>
        <authorList>
            <person name="Wilbanks E."/>
            <person name="Skennerton C.T."/>
            <person name="Orphan V.J."/>
        </authorList>
    </citation>
    <scope>NUCLEOTIDE SEQUENCE [LARGE SCALE GENOMIC DNA]</scope>
    <source>
        <strain evidence="4 5">DSM 3852</strain>
    </source>
</reference>
<dbReference type="EMBL" id="CP026538">
    <property type="protein sequence ID" value="QAZ66231.1"/>
    <property type="molecule type" value="Genomic_DNA"/>
</dbReference>
<evidence type="ECO:0000256" key="2">
    <source>
        <dbReference type="RuleBase" id="RU003616"/>
    </source>
</evidence>
<dbReference type="CDD" id="cd06464">
    <property type="entry name" value="ACD_sHsps-like"/>
    <property type="match status" value="1"/>
</dbReference>